<proteinExistence type="predicted"/>
<dbReference type="Proteomes" id="UP001485459">
    <property type="component" value="Chromosome"/>
</dbReference>
<dbReference type="PROSITE" id="PS51257">
    <property type="entry name" value="PROKAR_LIPOPROTEIN"/>
    <property type="match status" value="1"/>
</dbReference>
<evidence type="ECO:0000313" key="2">
    <source>
        <dbReference type="EMBL" id="WZN43001.1"/>
    </source>
</evidence>
<organism evidence="2 3">
    <name type="scientific">Chitinophaga pollutisoli</name>
    <dbReference type="NCBI Taxonomy" id="3133966"/>
    <lineage>
        <taxon>Bacteria</taxon>
        <taxon>Pseudomonadati</taxon>
        <taxon>Bacteroidota</taxon>
        <taxon>Chitinophagia</taxon>
        <taxon>Chitinophagales</taxon>
        <taxon>Chitinophagaceae</taxon>
        <taxon>Chitinophaga</taxon>
    </lineage>
</organism>
<dbReference type="Gene3D" id="2.60.120.260">
    <property type="entry name" value="Galactose-binding domain-like"/>
    <property type="match status" value="1"/>
</dbReference>
<name>A0ABZ2YVU8_9BACT</name>
<dbReference type="SUPFAM" id="SSF49785">
    <property type="entry name" value="Galactose-binding domain-like"/>
    <property type="match status" value="1"/>
</dbReference>
<reference evidence="3" key="1">
    <citation type="submission" date="2024-03" db="EMBL/GenBank/DDBJ databases">
        <title>Chitinophaga horti sp. nov., isolated from garden soil.</title>
        <authorList>
            <person name="Lee D.S."/>
            <person name="Han D.M."/>
            <person name="Baek J.H."/>
            <person name="Choi D.G."/>
            <person name="Jeon J.H."/>
            <person name="Jeon C.O."/>
        </authorList>
    </citation>
    <scope>NUCLEOTIDE SEQUENCE [LARGE SCALE GENOMIC DNA]</scope>
    <source>
        <strain evidence="3">GPA1</strain>
    </source>
</reference>
<gene>
    <name evidence="2" type="ORF">WJU16_08130</name>
</gene>
<accession>A0ABZ2YVU8</accession>
<dbReference type="RefSeq" id="WP_341837823.1">
    <property type="nucleotide sequence ID" value="NZ_CP149822.1"/>
</dbReference>
<dbReference type="InterPro" id="IPR013728">
    <property type="entry name" value="BT_3987-like_N"/>
</dbReference>
<keyword evidence="3" id="KW-1185">Reference proteome</keyword>
<feature type="domain" description="F5/8 type C" evidence="1">
    <location>
        <begin position="166"/>
        <end position="320"/>
    </location>
</feature>
<evidence type="ECO:0000313" key="3">
    <source>
        <dbReference type="Proteomes" id="UP001485459"/>
    </source>
</evidence>
<sequence>MKASHISIILFAVAALTSCGRTDADLIDHISDSSAVVYMPQAIRLPAEYTFQRSAQSARMVYGANYGGPHNPGADIRVSFSVDPGKTGGFNDEFFTRYPVMPAGSYELESQEATIPAGKVATPPMNITVHLDKLEGVGGYLLPVTVSTDKKINESLRTTYYLVKALYEENPFPMYDRTGWEVKGISSEETTGEGANNGRAIFVLDNNPATFWTTQWKAAKPGPPHHIIIDMKETKKLHGLTFTARVANGTMRPTGTPKGIVVEAGADGVQWPYREEFTLNNIELNTIYLAYPPEARYFKVTINTSQGDVYLTHFAELNVF</sequence>
<dbReference type="Gene3D" id="2.60.40.1740">
    <property type="entry name" value="hypothetical protein (bacova_03559)"/>
    <property type="match status" value="1"/>
</dbReference>
<dbReference type="PROSITE" id="PS50022">
    <property type="entry name" value="FA58C_3"/>
    <property type="match status" value="1"/>
</dbReference>
<evidence type="ECO:0000259" key="1">
    <source>
        <dbReference type="PROSITE" id="PS50022"/>
    </source>
</evidence>
<protein>
    <submittedName>
        <fullName evidence="2">DUF1735 domain-containing protein</fullName>
    </submittedName>
</protein>
<dbReference type="EMBL" id="CP149822">
    <property type="protein sequence ID" value="WZN43001.1"/>
    <property type="molecule type" value="Genomic_DNA"/>
</dbReference>
<dbReference type="Pfam" id="PF00754">
    <property type="entry name" value="F5_F8_type_C"/>
    <property type="match status" value="1"/>
</dbReference>
<dbReference type="InterPro" id="IPR008979">
    <property type="entry name" value="Galactose-bd-like_sf"/>
</dbReference>
<dbReference type="InterPro" id="IPR000421">
    <property type="entry name" value="FA58C"/>
</dbReference>
<dbReference type="Pfam" id="PF08522">
    <property type="entry name" value="BT_3987-like_N"/>
    <property type="match status" value="1"/>
</dbReference>